<dbReference type="FunFam" id="1.10.10.10:FF:000005">
    <property type="entry name" value="Two-component system response regulator"/>
    <property type="match status" value="1"/>
</dbReference>
<dbReference type="RefSeq" id="WP_152168166.1">
    <property type="nucleotide sequence ID" value="NZ_CP045096.1"/>
</dbReference>
<protein>
    <submittedName>
        <fullName evidence="10">Response regulator transcription factor</fullName>
    </submittedName>
</protein>
<dbReference type="Gene3D" id="1.10.10.10">
    <property type="entry name" value="Winged helix-like DNA-binding domain superfamily/Winged helix DNA-binding domain"/>
    <property type="match status" value="1"/>
</dbReference>
<keyword evidence="5" id="KW-0804">Transcription</keyword>
<name>A0A5P8K117_9ACTN</name>
<dbReference type="AlphaFoldDB" id="A0A5P8K117"/>
<dbReference type="SMART" id="SM00448">
    <property type="entry name" value="REC"/>
    <property type="match status" value="1"/>
</dbReference>
<dbReference type="GO" id="GO:0000156">
    <property type="term" value="F:phosphorelay response regulator activity"/>
    <property type="evidence" value="ECO:0007669"/>
    <property type="project" value="TreeGrafter"/>
</dbReference>
<dbReference type="InterPro" id="IPR011006">
    <property type="entry name" value="CheY-like_superfamily"/>
</dbReference>
<evidence type="ECO:0000256" key="3">
    <source>
        <dbReference type="ARBA" id="ARBA00023015"/>
    </source>
</evidence>
<dbReference type="Gene3D" id="3.40.50.2300">
    <property type="match status" value="1"/>
</dbReference>
<dbReference type="Gene3D" id="6.10.250.690">
    <property type="match status" value="1"/>
</dbReference>
<feature type="DNA-binding region" description="OmpR/PhoB-type" evidence="7">
    <location>
        <begin position="126"/>
        <end position="220"/>
    </location>
</feature>
<dbReference type="InterPro" id="IPR036388">
    <property type="entry name" value="WH-like_DNA-bd_sf"/>
</dbReference>
<evidence type="ECO:0000256" key="7">
    <source>
        <dbReference type="PROSITE-ProRule" id="PRU01091"/>
    </source>
</evidence>
<sequence length="224" mass="24946">MNRVLIVEDEERIASFVEKGLRAGGFTTTVVGDGDAAYEYALTGGFDLIVLDIGLPGRDGFTVLRELREARVTVPVIVLTARDSVRDTVAGLEGGADDWMTKPFRFEELLARVRLRLRTAARAPEVTMLRSGDLTLDLRTRRARAGERFVDLTAREFVLLELFLRHPGQVLSREQILSHVWGYDFDPGSNIVDVYVRALRKKLGAAQLETVRGMGYRLPTTAAP</sequence>
<feature type="domain" description="Response regulatory" evidence="8">
    <location>
        <begin position="3"/>
        <end position="117"/>
    </location>
</feature>
<evidence type="ECO:0000259" key="8">
    <source>
        <dbReference type="PROSITE" id="PS50110"/>
    </source>
</evidence>
<dbReference type="GO" id="GO:0006355">
    <property type="term" value="P:regulation of DNA-templated transcription"/>
    <property type="evidence" value="ECO:0007669"/>
    <property type="project" value="InterPro"/>
</dbReference>
<evidence type="ECO:0000256" key="6">
    <source>
        <dbReference type="PROSITE-ProRule" id="PRU00169"/>
    </source>
</evidence>
<dbReference type="CDD" id="cd19935">
    <property type="entry name" value="REC_OmpR_CusR-like"/>
    <property type="match status" value="1"/>
</dbReference>
<dbReference type="Pfam" id="PF00072">
    <property type="entry name" value="Response_reg"/>
    <property type="match status" value="1"/>
</dbReference>
<reference evidence="10 11" key="1">
    <citation type="submission" date="2019-10" db="EMBL/GenBank/DDBJ databases">
        <title>Streptomyces sp. strain GY16 isolated from leaves of Broussonetia papyrifera.</title>
        <authorList>
            <person name="Mo P."/>
        </authorList>
    </citation>
    <scope>NUCLEOTIDE SEQUENCE [LARGE SCALE GENOMIC DNA]</scope>
    <source>
        <strain evidence="10 11">GY16</strain>
    </source>
</reference>
<dbReference type="SUPFAM" id="SSF52172">
    <property type="entry name" value="CheY-like"/>
    <property type="match status" value="1"/>
</dbReference>
<dbReference type="InterPro" id="IPR001867">
    <property type="entry name" value="OmpR/PhoB-type_DNA-bd"/>
</dbReference>
<dbReference type="GO" id="GO:0032993">
    <property type="term" value="C:protein-DNA complex"/>
    <property type="evidence" value="ECO:0007669"/>
    <property type="project" value="TreeGrafter"/>
</dbReference>
<evidence type="ECO:0000313" key="11">
    <source>
        <dbReference type="Proteomes" id="UP000327294"/>
    </source>
</evidence>
<dbReference type="GO" id="GO:0005829">
    <property type="term" value="C:cytosol"/>
    <property type="evidence" value="ECO:0007669"/>
    <property type="project" value="TreeGrafter"/>
</dbReference>
<evidence type="ECO:0000256" key="1">
    <source>
        <dbReference type="ARBA" id="ARBA00022553"/>
    </source>
</evidence>
<keyword evidence="1 6" id="KW-0597">Phosphoprotein</keyword>
<dbReference type="KEGG" id="sphv:F9278_11055"/>
<dbReference type="PROSITE" id="PS50110">
    <property type="entry name" value="RESPONSE_REGULATORY"/>
    <property type="match status" value="1"/>
</dbReference>
<keyword evidence="4 7" id="KW-0238">DNA-binding</keyword>
<dbReference type="PANTHER" id="PTHR48111:SF38">
    <property type="entry name" value="TWO-COMPONENT RESPONSE REGULATOR"/>
    <property type="match status" value="1"/>
</dbReference>
<dbReference type="Proteomes" id="UP000327294">
    <property type="component" value="Chromosome"/>
</dbReference>
<dbReference type="InterPro" id="IPR039420">
    <property type="entry name" value="WalR-like"/>
</dbReference>
<dbReference type="Pfam" id="PF00486">
    <property type="entry name" value="Trans_reg_C"/>
    <property type="match status" value="1"/>
</dbReference>
<dbReference type="GO" id="GO:0000976">
    <property type="term" value="F:transcription cis-regulatory region binding"/>
    <property type="evidence" value="ECO:0007669"/>
    <property type="project" value="TreeGrafter"/>
</dbReference>
<evidence type="ECO:0000256" key="5">
    <source>
        <dbReference type="ARBA" id="ARBA00023163"/>
    </source>
</evidence>
<feature type="domain" description="OmpR/PhoB-type" evidence="9">
    <location>
        <begin position="126"/>
        <end position="220"/>
    </location>
</feature>
<accession>A0A5P8K117</accession>
<dbReference type="InterPro" id="IPR001789">
    <property type="entry name" value="Sig_transdc_resp-reg_receiver"/>
</dbReference>
<evidence type="ECO:0000259" key="9">
    <source>
        <dbReference type="PROSITE" id="PS51755"/>
    </source>
</evidence>
<gene>
    <name evidence="10" type="ORF">F9278_11055</name>
</gene>
<organism evidence="10 11">
    <name type="scientific">Streptomyces phaeolivaceus</name>
    <dbReference type="NCBI Taxonomy" id="2653200"/>
    <lineage>
        <taxon>Bacteria</taxon>
        <taxon>Bacillati</taxon>
        <taxon>Actinomycetota</taxon>
        <taxon>Actinomycetes</taxon>
        <taxon>Kitasatosporales</taxon>
        <taxon>Streptomycetaceae</taxon>
        <taxon>Streptomyces</taxon>
    </lineage>
</organism>
<dbReference type="SMART" id="SM00862">
    <property type="entry name" value="Trans_reg_C"/>
    <property type="match status" value="1"/>
</dbReference>
<feature type="modified residue" description="4-aspartylphosphate" evidence="6">
    <location>
        <position position="52"/>
    </location>
</feature>
<proteinExistence type="predicted"/>
<evidence type="ECO:0000256" key="2">
    <source>
        <dbReference type="ARBA" id="ARBA00023012"/>
    </source>
</evidence>
<evidence type="ECO:0000256" key="4">
    <source>
        <dbReference type="ARBA" id="ARBA00023125"/>
    </source>
</evidence>
<dbReference type="CDD" id="cd00383">
    <property type="entry name" value="trans_reg_C"/>
    <property type="match status" value="1"/>
</dbReference>
<dbReference type="PANTHER" id="PTHR48111">
    <property type="entry name" value="REGULATOR OF RPOS"/>
    <property type="match status" value="1"/>
</dbReference>
<dbReference type="FunFam" id="3.40.50.2300:FF:000073">
    <property type="entry name" value="DNA-binding response regulator RprY"/>
    <property type="match status" value="1"/>
</dbReference>
<keyword evidence="11" id="KW-1185">Reference proteome</keyword>
<evidence type="ECO:0000313" key="10">
    <source>
        <dbReference type="EMBL" id="QFQ96670.1"/>
    </source>
</evidence>
<dbReference type="PROSITE" id="PS51755">
    <property type="entry name" value="OMPR_PHOB"/>
    <property type="match status" value="1"/>
</dbReference>
<keyword evidence="2" id="KW-0902">Two-component regulatory system</keyword>
<dbReference type="EMBL" id="CP045096">
    <property type="protein sequence ID" value="QFQ96670.1"/>
    <property type="molecule type" value="Genomic_DNA"/>
</dbReference>
<keyword evidence="3" id="KW-0805">Transcription regulation</keyword>